<name>A0A6J4HUR2_9CYAN</name>
<feature type="compositionally biased region" description="Low complexity" evidence="1">
    <location>
        <begin position="53"/>
        <end position="69"/>
    </location>
</feature>
<reference evidence="3" key="1">
    <citation type="submission" date="2020-02" db="EMBL/GenBank/DDBJ databases">
        <authorList>
            <person name="Meier V. D."/>
        </authorList>
    </citation>
    <scope>NUCLEOTIDE SEQUENCE</scope>
    <source>
        <strain evidence="3">AVDCRST_MAG92</strain>
    </source>
</reference>
<evidence type="ECO:0000256" key="1">
    <source>
        <dbReference type="SAM" id="MobiDB-lite"/>
    </source>
</evidence>
<feature type="domain" description="FecR protein" evidence="2">
    <location>
        <begin position="104"/>
        <end position="193"/>
    </location>
</feature>
<dbReference type="InterPro" id="IPR006860">
    <property type="entry name" value="FecR"/>
</dbReference>
<proteinExistence type="predicted"/>
<organism evidence="3">
    <name type="scientific">uncultured Coleofasciculus sp</name>
    <dbReference type="NCBI Taxonomy" id="1267456"/>
    <lineage>
        <taxon>Bacteria</taxon>
        <taxon>Bacillati</taxon>
        <taxon>Cyanobacteriota</taxon>
        <taxon>Cyanophyceae</taxon>
        <taxon>Coleofasciculales</taxon>
        <taxon>Coleofasciculaceae</taxon>
        <taxon>Coleofasciculus</taxon>
        <taxon>environmental samples</taxon>
    </lineage>
</organism>
<feature type="region of interest" description="Disordered" evidence="1">
    <location>
        <begin position="258"/>
        <end position="303"/>
    </location>
</feature>
<dbReference type="EMBL" id="CADCTM010000151">
    <property type="protein sequence ID" value="CAA9232518.1"/>
    <property type="molecule type" value="Genomic_DNA"/>
</dbReference>
<feature type="compositionally biased region" description="Polar residues" evidence="1">
    <location>
        <begin position="35"/>
        <end position="52"/>
    </location>
</feature>
<sequence length="303" mass="33104">MGDILHPNKNRSKTKDLSYGLMSLALAGFLSGCQGSAPKQTSPASSLSTTSEQTPSSPAQAPAKPSQTAATISEIQSQPVWLRRLKVLGEIAAAKGMGLQIGETIRTEEKAMAQIDLKNGLSFRIGSNAVLTLQPDNRLNLRAGEMITWVTPGKHVPTKVITPGGIAGIRGTTIYIKMPQTSKDAIEFFTWEGTMFIQLPNQSEEFQLKAGEIVKIKPGETDIRKIRASIRRLTSQEWLTRRRKSRLVNNFDKPLPTLQKIDQTAPPVPKETSSLTPTKLLASPQKKAPQALLLAQTRSFSPR</sequence>
<dbReference type="PANTHER" id="PTHR38731">
    <property type="entry name" value="LIPL45-RELATED LIPOPROTEIN-RELATED"/>
    <property type="match status" value="1"/>
</dbReference>
<feature type="region of interest" description="Disordered" evidence="1">
    <location>
        <begin position="35"/>
        <end position="69"/>
    </location>
</feature>
<dbReference type="AlphaFoldDB" id="A0A6J4HUR2"/>
<evidence type="ECO:0000313" key="3">
    <source>
        <dbReference type="EMBL" id="CAA9232518.1"/>
    </source>
</evidence>
<dbReference type="Pfam" id="PF04773">
    <property type="entry name" value="FecR"/>
    <property type="match status" value="1"/>
</dbReference>
<accession>A0A6J4HUR2</accession>
<protein>
    <recommendedName>
        <fullName evidence="2">FecR protein domain-containing protein</fullName>
    </recommendedName>
</protein>
<evidence type="ECO:0000259" key="2">
    <source>
        <dbReference type="Pfam" id="PF04773"/>
    </source>
</evidence>
<gene>
    <name evidence="3" type="ORF">AVDCRST_MAG92-1096</name>
</gene>